<evidence type="ECO:0000256" key="1">
    <source>
        <dbReference type="SAM" id="MobiDB-lite"/>
    </source>
</evidence>
<gene>
    <name evidence="2" type="ORF">URODEC1_LOCUS109695</name>
</gene>
<evidence type="ECO:0000313" key="2">
    <source>
        <dbReference type="EMBL" id="CAL5083044.1"/>
    </source>
</evidence>
<dbReference type="AlphaFoldDB" id="A0ABC9FY24"/>
<keyword evidence="3" id="KW-1185">Reference proteome</keyword>
<reference evidence="2" key="1">
    <citation type="submission" date="2024-10" db="EMBL/GenBank/DDBJ databases">
        <authorList>
            <person name="Ryan C."/>
        </authorList>
    </citation>
    <scope>NUCLEOTIDE SEQUENCE [LARGE SCALE GENOMIC DNA]</scope>
</reference>
<dbReference type="Proteomes" id="UP001497457">
    <property type="component" value="Chromosome 7b"/>
</dbReference>
<accession>A0ABC9FY24</accession>
<dbReference type="PROSITE" id="PS51257">
    <property type="entry name" value="PROKAR_LIPOPROTEIN"/>
    <property type="match status" value="1"/>
</dbReference>
<organism evidence="2 3">
    <name type="scientific">Urochloa decumbens</name>
    <dbReference type="NCBI Taxonomy" id="240449"/>
    <lineage>
        <taxon>Eukaryota</taxon>
        <taxon>Viridiplantae</taxon>
        <taxon>Streptophyta</taxon>
        <taxon>Embryophyta</taxon>
        <taxon>Tracheophyta</taxon>
        <taxon>Spermatophyta</taxon>
        <taxon>Magnoliopsida</taxon>
        <taxon>Liliopsida</taxon>
        <taxon>Poales</taxon>
        <taxon>Poaceae</taxon>
        <taxon>PACMAD clade</taxon>
        <taxon>Panicoideae</taxon>
        <taxon>Panicodae</taxon>
        <taxon>Paniceae</taxon>
        <taxon>Melinidinae</taxon>
        <taxon>Urochloa</taxon>
    </lineage>
</organism>
<proteinExistence type="predicted"/>
<feature type="compositionally biased region" description="Polar residues" evidence="1">
    <location>
        <begin position="104"/>
        <end position="113"/>
    </location>
</feature>
<protein>
    <submittedName>
        <fullName evidence="2">Uncharacterized protein</fullName>
    </submittedName>
</protein>
<dbReference type="EMBL" id="OZ075117">
    <property type="protein sequence ID" value="CAL5083044.1"/>
    <property type="molecule type" value="Genomic_DNA"/>
</dbReference>
<evidence type="ECO:0000313" key="3">
    <source>
        <dbReference type="Proteomes" id="UP001497457"/>
    </source>
</evidence>
<feature type="region of interest" description="Disordered" evidence="1">
    <location>
        <begin position="80"/>
        <end position="116"/>
    </location>
</feature>
<sequence>MPDRSTPRRAPPGLFQTLRSCPLFTCSGAAGCSGKGSTCHALGSALYPNVPLWTFVSGAFSALARALSLAAVPQVIIHDIPTPRRPRTPPPSEVLSDSDEIASARSQPRSSVPSLCDLLDEEEHEVSLRKRRARRRRAADSASKLRRSRRLAAKEDPFYIDATAKASKLKAAQLDMSKASERMKTAIQNSGILERPAPAKIPARRLRCLGRVCGLSNLSECEDEVPISG</sequence>
<name>A0ABC9FY24_9POAL</name>